<dbReference type="Gene3D" id="1.10.1200.10">
    <property type="entry name" value="ACP-like"/>
    <property type="match status" value="3"/>
</dbReference>
<feature type="non-terminal residue" evidence="5">
    <location>
        <position position="4412"/>
    </location>
</feature>
<evidence type="ECO:0000313" key="5">
    <source>
        <dbReference type="EMBL" id="SCF49840.1"/>
    </source>
</evidence>
<dbReference type="GO" id="GO:0031177">
    <property type="term" value="F:phosphopantetheine binding"/>
    <property type="evidence" value="ECO:0007669"/>
    <property type="project" value="InterPro"/>
</dbReference>
<dbReference type="STRING" id="121616.GA0070216_1391"/>
<gene>
    <name evidence="5" type="ORF">GA0070216_1391</name>
</gene>
<sequence>MIPLSFAQRRLWFIEQLEGPSATYNLPIALRLTGRIDRSALAGALRDVIGRHESLRTVFPTVDGEPVQRILDIAELDWALEVVDLPADQPQALNEAVMAATGQPFDVSHEAPIRAWLFSAGPDEHVLVVVTHHIASDGWSRGPLARDLSTAYAARCAGRAPDQEPLPVQYADYALWQRELLGDDQNPESIVSRQLGYWRTALAGVPEELTLPTDRPRPAVVSHRGHSVPVTVPAAVHARLRRLARGEGATVFMVLQAALAALLSRLGAGSDIPIGVSVAGRTDVALRDLVGFFVNTLVLRSDLSGDPTFTHLVRQARENGLAALANQDVPFERLVEEMAPTRSLARHPLFQVMLTVLNQEEAVLDLDGVRVAALPAGPDPAKFDLSVSVSETYDPAGQPDGITGWVTAAADLFDVESAQRIADRLATLLDLVTADPGIRLSALTLLDPDERRRVIEEWNDTTTALPTATAVERFEAQVARTPDATAVVCADDRVSYAELDSRANRLARYLLTLGVGPESVVALRLRRGLDTITSILAIWKAGGAYLPIDGRQPSDRQAYLLADSSATVLLTTTDTTDEDTLAAVPTVVLDSPAAIAAIVAADATSPRVDGSPDALAYVIYTSGSTGTPKGVAVAHASLANYLSCVPDRIGFGPTGGRYALLQAHTTDLGNTTLFASLVSGGELHVLDEDASTDPAAVTDYLSRHRIDYLKAVPSHLAALSAARGVAAVLPARSLVLGGEAAHHAWVGQLTDVAGERQVFNHYGPTETTIGVATTRLTSELVAGGAVPVGRPIANTRMYVLDQWLNPVPPGVAGELYVAGAGLARGYLRRPELTAERFVADPFDPAGSRLYRTGDRARWTPDGQLMFLGRDDDQVKVRGFRIELGEVRAAVAGHPEVAQAAAVAWQDQAGERRLVAYVVPVDGASRTDLPAAVRAHVAAVLPDYMVPAAVLVLDALPLSVSGKLDRSALPDPDFAATAGAGRAPADAREELLCAGFAAVLGLPQVGMDDDFFALGGHSLLIVRLVEWLRQRGLSVPVRALFETPTPAGLARAADAAGARPLTVVPPNAIPVDAQRITPEMLPLVSLSSAQIDHVVSTVAGGAPNVADVYPLAPLQEGLLFHHLFSAGSADVYITPTVVEFATRDLLDSFVDALQKVIDRHDIYRTAIVWEGLPDPVQVVWRSVVLPVVEVTLDEAATDPVPTLLAAAGQSMDVGRAPLLDLHIAAAPGSDRWLGVVRVHHLVQDHLGLEVVLDEVRALMAGRGDELAPPMPFRDFVAQARGAGDEQQHEEFFAELLGDVDEPTAAYGLTDVRRDGTDFAEHWLAFDPALTARLRRVARAHSVSTATVLHVAWARVLSVVSGRDDVIFGTVLLGRMNSGAGSDRVPGPFINTLPVRVRTDEAGVTAALRRMQAQLAALVEHEHAPLVLAQRASAVTGDTPLLTTLFNYRHNPEPAVSDEIDGIRVIFSEQYTNYPLTVSIDDDGDTIGTWVVAVAPIDPPAVGVHLATAIETLVSALEAAQRGAPEPRLADLPILSDHERHQILTEWNDTAVEIDERTVVDLLQAPAARTPNAAAVVSASGTVTFAELELRVNRIARLLVDRGAGPETVVGLCLDRTADAVAALFGVLKAGAAYLPIDPEYPAAQIELMLHDVAPVAVLTAAALADVLPEDAPVILLDDPATVAALDRPEADPTGWPAATGSGIACIYYTSGSTGRPKGVATTHGGLRNLYEYHHRTTIARADRRMRFALTASLSFDTSWEGLLWLIAGHELHVMSDEVRRDTTAMVRYVRDPGIDVMDVTPTYAEQLVHDGLLADPLRRPAVLLLGGEAAGTVLWDQVRAADGVQAFNIYGPTEYTVDALGLPLDGIEHPLVGRPISNTRAYVLDGRLQPVPVGVAGELYLAGASLTRGYVRRPSLTGERFVACPWGDGERMYRTGDVVRWDRDGRLAYLGRSDSQVKIRGFRIELAEVQAAVAAHPDVTQAAVIVRDEVAGDRRLVAYVVTAEHADAATLPLTIRQFVGERLPRHMVPAAVVVLDALPTLVSGKLDQRSLPAPDYTAAAGRAPLSLREELLCAAYAEVLDLPAVGLEDDFFALGGHSLLAVRLISRLRSVFATELPLRALFDAPTPAALAARLGEGGQARTALTPRERSGRPPLSFAQQRLWFIAQLEGPSGTYNMPVVLRLAGDADPSALNAALRDVIGRHEVLRTVFAVADGEPYQRILGLDDLPWELSTRSLAPEAVEAAVTAAVSYPFDLSREVPIRAWLFETGPDEHVLAVVVHHIAGDGWSMEPLARDLSVAYAARRQGAAPGWEPPSVQYADYALWQRDLLGAADDPDSLLSRQVAYWRQVLADAPEELALPFDRPRPAVASYAGHSVPLTLTADLHARLRDVARAEGTTVFMVLQAALAVLLSRLGAGTDLPIGVPIAGRTDVALDDAVGFFVNTLVLRTDLSGDPSFVDLLGQVRATALSAFEHQDVPFERLVEELAPARSMARNPLFQVMLTLQNTADAVLELPGAAADSLPGSSPAAKFDLDVTLGETFDDAGAPAGMTGAVVAAADLFDPATVETLTRRFVRVLHGVLADPTAPVRIVDVLDTGERRRVMTEWNDKAMPVPSPWLPEVFAAQAAATPDAVAVVCREVSLTFAELEGRANRLARLLTGRGVGAESVVGLLLPRGVDVVVAILGVLKAGAAYLPLDIEYPAERIRLMVADAAPAVVLTTAHLRESVPAGVAGLAVDDAAFVAELAEVSSGPVASVVGPETAAYVIYTSGSTGRPKGVLLTHGGLRNLYASHRAGVLADFEDRRLRFALTASLSFDTSWEGLLWMVAGHELHVLDDDVRRDTAAVVRYVRDAGIGVMDVTPTYAEQLIVDGLLETPPTVFLLGGEAVGQRLWEQLRDAEEMRFVPLYGPTEYSVDALGLAVGDTDRPSVGVPIANTQAYVLDQWLSPVPVGVAGELYLAGAGVARGYLNQPGTTSMRFVACPFAPAVRMYRTGDLVRWDAEGRLEFQGRTDDQVKIRGFRIELEEVRAAVGAHPEVVQAAVVVDDGRLVAYVVAVEDSADLPERVRRFVAERLPNYMVPVVVLLAELPMTVAGKLDRRALPAPDFAGLAGRGRAPANERERVLCAGFAEVLGLPSVGVDDDFFALGGHSLLVVRLVEWLRQRGVSVAVRALFQTPTPAGLATAAEADQVEVPVNGIPSGATAITPAMLPLVDLTQAQLDRVVATVAGGASNVADVYPLAPLQEGLLFHHLLAAGGVDAYVTPTVLEFDSRQRLDAFLAAVQQVVDRHDIYRTGVVWEGLDTPVQVVWRSAELSVTEVVLPETDDLSSALVGRVGLWMDLRRAPLLDVHLAAVPGTDHWQALVRAHHMIEDHTGMDVMLGEIEAILAGRGGQLPVPVPFREFVAQARGGVSVEEHERYFAGLLGDVDEPTAPYGLLDVRGQRIGEKFARVGLDDAVTARLRDVARVLGTSPATVLHVAWARVLAAVAGRSDVVFGTVLFGRMNAGAGADRVPGPFINTLPVRVRTDGVGVRAVVAAMRDQLAGLLEHEHAPLAIAQRASSVSGAAPLFTSLFNYRHNTATEPDAALDGVSVVYAREYHNFALSVSVDDDGTGLAFTVDGVPAIDSHEVGVLLATTTAGLVAALESTDDVALGDVDVLDGAALRRVLVDWNDTAVEVAAPLLPEVFAAQVAATPNATALVFRDAALTFAELEARANRLARLLADRGVGPESLVGLVLERGLDAVTAILAVWRAGAAYLPIDPEYPAERIAFVVADAAPALLLASTRTADAVPAGTPVLVLDAPATVDELSGAPADGPVPPWHADQTAYVIYTSGSTGRPKGVAVTHRGLRNLYSVHTSRFIPAVTDGRRRVAFTSSLSFDASVDPLLWLTAGHELHVVADDIRRDTAATVAYVRDRDVRVLDVVTSTYAERLVADGLLAAPPEIVMLGGEAATPQVWTDLRAADGVRCVNLYGPTEITVYATALDARDSDRPLIGRPVANTRVYVLDSSLRPVPPGVSGELYLAGAGLARGYLGRSGLTADRFVACPYGGLGERMYRTGDLARWDAEGRLEYLGRADEQVKLRGFRIELGEVQAAVAAHPDVTQAAVIVRDEKLVAYVVGGDGAGVREHVSQRLPDYMVPAAVVALDALPMTANGKLDRRALPAPEFAAGSGRGPANAREEMLCAMFAEILGLDAVGVDGDFFALGGHSLLAVRLLSRLRSVFGVDLSLRVLFEAPTPGRLAGRLGEGGAARPVLVAGERPERLPLSFGQRRLWFINQLEGATAAYNVPVVLRLVGGVDVVALSAALVDVVGRHEVLRTVFPVVDGEPFQRVLGVAELDWRLECVESVDVDAVVAEVVGRPFDVSVEVPLRAVLVNGGVLVVVVHHIAGDGWSMGPLARDVSVAYAARCGGGVPG</sequence>
<dbReference type="InterPro" id="IPR006162">
    <property type="entry name" value="Ppantetheine_attach_site"/>
</dbReference>
<dbReference type="NCBIfam" id="NF003417">
    <property type="entry name" value="PRK04813.1"/>
    <property type="match status" value="4"/>
</dbReference>
<dbReference type="PROSITE" id="PS00455">
    <property type="entry name" value="AMP_BINDING"/>
    <property type="match status" value="4"/>
</dbReference>
<dbReference type="PANTHER" id="PTHR45527:SF1">
    <property type="entry name" value="FATTY ACID SYNTHASE"/>
    <property type="match status" value="1"/>
</dbReference>
<dbReference type="InterPro" id="IPR010071">
    <property type="entry name" value="AA_adenyl_dom"/>
</dbReference>
<dbReference type="GO" id="GO:0044550">
    <property type="term" value="P:secondary metabolite biosynthetic process"/>
    <property type="evidence" value="ECO:0007669"/>
    <property type="project" value="UniProtKB-ARBA"/>
</dbReference>
<dbReference type="InterPro" id="IPR020806">
    <property type="entry name" value="PKS_PP-bd"/>
</dbReference>
<organism evidence="5 6">
    <name type="scientific">Micromonospora matsumotoense</name>
    <dbReference type="NCBI Taxonomy" id="121616"/>
    <lineage>
        <taxon>Bacteria</taxon>
        <taxon>Bacillati</taxon>
        <taxon>Actinomycetota</taxon>
        <taxon>Actinomycetes</taxon>
        <taxon>Micromonosporales</taxon>
        <taxon>Micromonosporaceae</taxon>
        <taxon>Micromonospora</taxon>
    </lineage>
</organism>
<dbReference type="CDD" id="cd05930">
    <property type="entry name" value="A_NRPS"/>
    <property type="match status" value="4"/>
</dbReference>
<dbReference type="InterPro" id="IPR000873">
    <property type="entry name" value="AMP-dep_synth/lig_dom"/>
</dbReference>
<dbReference type="GO" id="GO:0072330">
    <property type="term" value="P:monocarboxylic acid biosynthetic process"/>
    <property type="evidence" value="ECO:0007669"/>
    <property type="project" value="UniProtKB-ARBA"/>
</dbReference>
<dbReference type="SMART" id="SM00823">
    <property type="entry name" value="PKS_PP"/>
    <property type="match status" value="4"/>
</dbReference>
<dbReference type="Gene3D" id="3.30.559.10">
    <property type="entry name" value="Chloramphenicol acetyltransferase-like domain"/>
    <property type="match status" value="5"/>
</dbReference>
<dbReference type="GO" id="GO:0005737">
    <property type="term" value="C:cytoplasm"/>
    <property type="evidence" value="ECO:0007669"/>
    <property type="project" value="TreeGrafter"/>
</dbReference>
<dbReference type="PANTHER" id="PTHR45527">
    <property type="entry name" value="NONRIBOSOMAL PEPTIDE SYNTHETASE"/>
    <property type="match status" value="1"/>
</dbReference>
<reference evidence="6" key="1">
    <citation type="submission" date="2016-06" db="EMBL/GenBank/DDBJ databases">
        <authorList>
            <person name="Varghese N."/>
            <person name="Submissions Spin"/>
        </authorList>
    </citation>
    <scope>NUCLEOTIDE SEQUENCE [LARGE SCALE GENOMIC DNA]</scope>
    <source>
        <strain evidence="6">DSM 44100</strain>
    </source>
</reference>
<name>A0A1C5AX95_9ACTN</name>
<dbReference type="FunFam" id="3.30.300.30:FF:000010">
    <property type="entry name" value="Enterobactin synthetase component F"/>
    <property type="match status" value="3"/>
</dbReference>
<dbReference type="InterPro" id="IPR023213">
    <property type="entry name" value="CAT-like_dom_sf"/>
</dbReference>
<dbReference type="PROSITE" id="PS00012">
    <property type="entry name" value="PHOSPHOPANTETHEINE"/>
    <property type="match status" value="4"/>
</dbReference>
<keyword evidence="3" id="KW-0597">Phosphoprotein</keyword>
<dbReference type="GO" id="GO:0008610">
    <property type="term" value="P:lipid biosynthetic process"/>
    <property type="evidence" value="ECO:0007669"/>
    <property type="project" value="UniProtKB-ARBA"/>
</dbReference>
<dbReference type="SUPFAM" id="SSF56801">
    <property type="entry name" value="Acetyl-CoA synthetase-like"/>
    <property type="match status" value="4"/>
</dbReference>
<dbReference type="Gene3D" id="3.40.50.980">
    <property type="match status" value="8"/>
</dbReference>
<evidence type="ECO:0000256" key="1">
    <source>
        <dbReference type="ARBA" id="ARBA00001957"/>
    </source>
</evidence>
<dbReference type="Gene3D" id="3.30.559.30">
    <property type="entry name" value="Nonribosomal peptide synthetase, condensation domain"/>
    <property type="match status" value="4"/>
</dbReference>
<feature type="domain" description="Carrier" evidence="4">
    <location>
        <begin position="3113"/>
        <end position="3187"/>
    </location>
</feature>
<dbReference type="FunFam" id="3.40.50.12780:FF:000012">
    <property type="entry name" value="Non-ribosomal peptide synthetase"/>
    <property type="match status" value="1"/>
</dbReference>
<dbReference type="InterPro" id="IPR020845">
    <property type="entry name" value="AMP-binding_CS"/>
</dbReference>
<dbReference type="InterPro" id="IPR036736">
    <property type="entry name" value="ACP-like_sf"/>
</dbReference>
<feature type="domain" description="Carrier" evidence="4">
    <location>
        <begin position="982"/>
        <end position="1056"/>
    </location>
</feature>
<proteinExistence type="predicted"/>
<dbReference type="FunFam" id="1.10.1200.10:FF:000016">
    <property type="entry name" value="Non-ribosomal peptide synthase"/>
    <property type="match status" value="3"/>
</dbReference>
<dbReference type="Pfam" id="PF13193">
    <property type="entry name" value="AMP-binding_C"/>
    <property type="match status" value="4"/>
</dbReference>
<dbReference type="FunFam" id="3.30.559.10:FF:000012">
    <property type="entry name" value="Non-ribosomal peptide synthetase"/>
    <property type="match status" value="2"/>
</dbReference>
<dbReference type="InterPro" id="IPR045851">
    <property type="entry name" value="AMP-bd_C_sf"/>
</dbReference>
<feature type="domain" description="Carrier" evidence="4">
    <location>
        <begin position="4171"/>
        <end position="4246"/>
    </location>
</feature>
<comment type="cofactor">
    <cofactor evidence="1">
        <name>pantetheine 4'-phosphate</name>
        <dbReference type="ChEBI" id="CHEBI:47942"/>
    </cofactor>
</comment>
<evidence type="ECO:0000256" key="2">
    <source>
        <dbReference type="ARBA" id="ARBA00022450"/>
    </source>
</evidence>
<evidence type="ECO:0000259" key="4">
    <source>
        <dbReference type="PROSITE" id="PS50075"/>
    </source>
</evidence>
<dbReference type="CDD" id="cd19540">
    <property type="entry name" value="LCL_NRPS-like"/>
    <property type="match status" value="2"/>
</dbReference>
<feature type="domain" description="Carrier" evidence="4">
    <location>
        <begin position="2062"/>
        <end position="2137"/>
    </location>
</feature>
<dbReference type="PROSITE" id="PS50075">
    <property type="entry name" value="CARRIER"/>
    <property type="match status" value="4"/>
</dbReference>
<dbReference type="Gene3D" id="3.40.50.1820">
    <property type="entry name" value="alpha/beta hydrolase"/>
    <property type="match status" value="1"/>
</dbReference>
<dbReference type="GO" id="GO:0003824">
    <property type="term" value="F:catalytic activity"/>
    <property type="evidence" value="ECO:0007669"/>
    <property type="project" value="InterPro"/>
</dbReference>
<dbReference type="NCBIfam" id="TIGR01733">
    <property type="entry name" value="AA-adenyl-dom"/>
    <property type="match status" value="4"/>
</dbReference>
<dbReference type="GO" id="GO:0043041">
    <property type="term" value="P:amino acid activation for nonribosomal peptide biosynthetic process"/>
    <property type="evidence" value="ECO:0007669"/>
    <property type="project" value="TreeGrafter"/>
</dbReference>
<dbReference type="InterPro" id="IPR029058">
    <property type="entry name" value="AB_hydrolase_fold"/>
</dbReference>
<evidence type="ECO:0000256" key="3">
    <source>
        <dbReference type="ARBA" id="ARBA00022553"/>
    </source>
</evidence>
<dbReference type="FunFam" id="3.40.50.980:FF:000001">
    <property type="entry name" value="Non-ribosomal peptide synthetase"/>
    <property type="match status" value="3"/>
</dbReference>
<keyword evidence="6" id="KW-1185">Reference proteome</keyword>
<dbReference type="Pfam" id="PF00668">
    <property type="entry name" value="Condensation"/>
    <property type="match status" value="5"/>
</dbReference>
<dbReference type="SUPFAM" id="SSF52777">
    <property type="entry name" value="CoA-dependent acyltransferases"/>
    <property type="match status" value="9"/>
</dbReference>
<dbReference type="CDD" id="cd19544">
    <property type="entry name" value="E-C_NRPS"/>
    <property type="match status" value="2"/>
</dbReference>
<dbReference type="Gene3D" id="3.30.300.30">
    <property type="match status" value="4"/>
</dbReference>
<dbReference type="InterPro" id="IPR025110">
    <property type="entry name" value="AMP-bd_C"/>
</dbReference>
<dbReference type="RefSeq" id="WP_176739269.1">
    <property type="nucleotide sequence ID" value="NZ_FMCU01000039.1"/>
</dbReference>
<protein>
    <submittedName>
        <fullName evidence="5">Amino acid adenylation domain-containing protein</fullName>
    </submittedName>
</protein>
<evidence type="ECO:0000313" key="6">
    <source>
        <dbReference type="Proteomes" id="UP000198797"/>
    </source>
</evidence>
<dbReference type="InterPro" id="IPR001242">
    <property type="entry name" value="Condensation_dom"/>
</dbReference>
<dbReference type="EMBL" id="FMCU01000039">
    <property type="protein sequence ID" value="SCF49840.1"/>
    <property type="molecule type" value="Genomic_DNA"/>
</dbReference>
<accession>A0A1C5AX95</accession>
<dbReference type="Pfam" id="PF00550">
    <property type="entry name" value="PP-binding"/>
    <property type="match status" value="4"/>
</dbReference>
<dbReference type="SUPFAM" id="SSF47336">
    <property type="entry name" value="ACP-like"/>
    <property type="match status" value="4"/>
</dbReference>
<dbReference type="InterPro" id="IPR009081">
    <property type="entry name" value="PP-bd_ACP"/>
</dbReference>
<dbReference type="Gene3D" id="2.30.38.10">
    <property type="entry name" value="Luciferase, Domain 3"/>
    <property type="match status" value="4"/>
</dbReference>
<dbReference type="FunFam" id="2.30.38.10:FF:000001">
    <property type="entry name" value="Non-ribosomal peptide synthetase PvdI"/>
    <property type="match status" value="4"/>
</dbReference>
<keyword evidence="2" id="KW-0596">Phosphopantetheine</keyword>
<dbReference type="Proteomes" id="UP000198797">
    <property type="component" value="Unassembled WGS sequence"/>
</dbReference>
<dbReference type="Pfam" id="PF00501">
    <property type="entry name" value="AMP-binding"/>
    <property type="match status" value="4"/>
</dbReference>